<dbReference type="InterPro" id="IPR023753">
    <property type="entry name" value="FAD/NAD-binding_dom"/>
</dbReference>
<dbReference type="AlphaFoldDB" id="A0A4P6YTS9"/>
<feature type="domain" description="FAD/NAD(P)-binding" evidence="9">
    <location>
        <begin position="1"/>
        <end position="304"/>
    </location>
</feature>
<evidence type="ECO:0000256" key="4">
    <source>
        <dbReference type="ARBA" id="ARBA00022827"/>
    </source>
</evidence>
<evidence type="ECO:0000259" key="8">
    <source>
        <dbReference type="Pfam" id="PF02852"/>
    </source>
</evidence>
<accession>A0A4P6YTS9</accession>
<dbReference type="Pfam" id="PF07992">
    <property type="entry name" value="Pyr_redox_2"/>
    <property type="match status" value="1"/>
</dbReference>
<gene>
    <name evidence="10" type="ORF">EQG49_06345</name>
</gene>
<evidence type="ECO:0000256" key="7">
    <source>
        <dbReference type="ARBA" id="ARBA00023284"/>
    </source>
</evidence>
<evidence type="ECO:0000256" key="6">
    <source>
        <dbReference type="ARBA" id="ARBA00023097"/>
    </source>
</evidence>
<keyword evidence="5" id="KW-0560">Oxidoreductase</keyword>
<dbReference type="InterPro" id="IPR004099">
    <property type="entry name" value="Pyr_nucl-diS_OxRdtase_dimer"/>
</dbReference>
<dbReference type="PRINTS" id="PR00368">
    <property type="entry name" value="FADPNR"/>
</dbReference>
<dbReference type="RefSeq" id="WP_133363180.1">
    <property type="nucleotide sequence ID" value="NZ_CP037940.1"/>
</dbReference>
<keyword evidence="11" id="KW-1185">Reference proteome</keyword>
<keyword evidence="7" id="KW-0676">Redox-active center</keyword>
<sequence>MKVIVIGSTLAGTYAVQQIMNSHPDTEITIYEKNDNVSFINSGISMFLAGDVNELTDLFEVEPKALTDLGVTIKLKTPVLKVDAENKTIQARDLKTGETIKDTYDKLIVTTGSFPILPPIKGIDSEKVMLARSWYDAKKLADVSKDGNTVAIVGAGYIGVEIAEAYSRIGHQVILFQASGQVLRKYHDVEYSDEIVKDLEHNNVKVVLEETVTEFEDAGDKVIVKTNKGVYSANHAIVSVGSSPSSQLLNGIVDLGKSGEVLVDEYMRTSHPDILAAGDVASSYDNPAQREVYIPLGSTAVRQGTILGMNIIENRMKYIGTQASSGLQLYGVTTVTTGLTKTNAIKNGIDAEKVVMRTVYPLTTEEGTTDEDVLITLTYRKDNQRIIGGQMRSRADVSQTVNTLSVAIQNNMTLGDLAYVDQLLESSDRPFNILNFAAQFALNNEVNSNSKGK</sequence>
<dbReference type="Pfam" id="PF02852">
    <property type="entry name" value="Pyr_redox_dim"/>
    <property type="match status" value="1"/>
</dbReference>
<evidence type="ECO:0000313" key="10">
    <source>
        <dbReference type="EMBL" id="QBO36102.1"/>
    </source>
</evidence>
<keyword evidence="3" id="KW-0285">Flavoprotein</keyword>
<dbReference type="PRINTS" id="PR00411">
    <property type="entry name" value="PNDRDTASEI"/>
</dbReference>
<dbReference type="SUPFAM" id="SSF51905">
    <property type="entry name" value="FAD/NAD(P)-binding domain"/>
    <property type="match status" value="1"/>
</dbReference>
<dbReference type="PANTHER" id="PTHR43429">
    <property type="entry name" value="PYRIDINE NUCLEOTIDE-DISULFIDE OXIDOREDUCTASE DOMAIN-CONTAINING"/>
    <property type="match status" value="1"/>
</dbReference>
<evidence type="ECO:0000256" key="2">
    <source>
        <dbReference type="ARBA" id="ARBA00009130"/>
    </source>
</evidence>
<dbReference type="InterPro" id="IPR016156">
    <property type="entry name" value="FAD/NAD-linked_Rdtase_dimer_sf"/>
</dbReference>
<keyword evidence="6" id="KW-0558">Oxidation</keyword>
<evidence type="ECO:0000256" key="1">
    <source>
        <dbReference type="ARBA" id="ARBA00001974"/>
    </source>
</evidence>
<dbReference type="KEGG" id="wei:EQG49_06345"/>
<dbReference type="Gene3D" id="3.50.50.60">
    <property type="entry name" value="FAD/NAD(P)-binding domain"/>
    <property type="match status" value="2"/>
</dbReference>
<comment type="cofactor">
    <cofactor evidence="1">
        <name>FAD</name>
        <dbReference type="ChEBI" id="CHEBI:57692"/>
    </cofactor>
</comment>
<dbReference type="OrthoDB" id="9802028at2"/>
<protein>
    <submittedName>
        <fullName evidence="10">NADH oxidase</fullName>
    </submittedName>
</protein>
<dbReference type="EMBL" id="CP037940">
    <property type="protein sequence ID" value="QBO36102.1"/>
    <property type="molecule type" value="Genomic_DNA"/>
</dbReference>
<dbReference type="SUPFAM" id="SSF55424">
    <property type="entry name" value="FAD/NAD-linked reductases, dimerisation (C-terminal) domain"/>
    <property type="match status" value="1"/>
</dbReference>
<comment type="similarity">
    <text evidence="2">Belongs to the class-III pyridine nucleotide-disulfide oxidoreductase family.</text>
</comment>
<feature type="domain" description="Pyridine nucleotide-disulphide oxidoreductase dimerisation" evidence="8">
    <location>
        <begin position="336"/>
        <end position="418"/>
    </location>
</feature>
<proteinExistence type="inferred from homology"/>
<organism evidence="10 11">
    <name type="scientific">Periweissella cryptocerci</name>
    <dbReference type="NCBI Taxonomy" id="2506420"/>
    <lineage>
        <taxon>Bacteria</taxon>
        <taxon>Bacillati</taxon>
        <taxon>Bacillota</taxon>
        <taxon>Bacilli</taxon>
        <taxon>Lactobacillales</taxon>
        <taxon>Lactobacillaceae</taxon>
        <taxon>Periweissella</taxon>
    </lineage>
</organism>
<dbReference type="InterPro" id="IPR050260">
    <property type="entry name" value="FAD-bd_OxRdtase"/>
</dbReference>
<keyword evidence="4" id="KW-0274">FAD</keyword>
<dbReference type="InterPro" id="IPR036188">
    <property type="entry name" value="FAD/NAD-bd_sf"/>
</dbReference>
<dbReference type="Proteomes" id="UP000292886">
    <property type="component" value="Chromosome"/>
</dbReference>
<dbReference type="GO" id="GO:0016491">
    <property type="term" value="F:oxidoreductase activity"/>
    <property type="evidence" value="ECO:0007669"/>
    <property type="project" value="UniProtKB-KW"/>
</dbReference>
<evidence type="ECO:0000313" key="11">
    <source>
        <dbReference type="Proteomes" id="UP000292886"/>
    </source>
</evidence>
<dbReference type="Gene3D" id="3.30.390.30">
    <property type="match status" value="1"/>
</dbReference>
<evidence type="ECO:0000259" key="9">
    <source>
        <dbReference type="Pfam" id="PF07992"/>
    </source>
</evidence>
<reference evidence="11" key="1">
    <citation type="submission" date="2019-03" db="EMBL/GenBank/DDBJ databases">
        <title>Weissella sp. 26KH-42 Genome sequencing.</title>
        <authorList>
            <person name="Heo J."/>
            <person name="Kim S.-J."/>
            <person name="Kim J.-S."/>
            <person name="Hong S.-B."/>
            <person name="Kwon S.-W."/>
        </authorList>
    </citation>
    <scope>NUCLEOTIDE SEQUENCE [LARGE SCALE GENOMIC DNA]</scope>
    <source>
        <strain evidence="11">26KH-42</strain>
    </source>
</reference>
<evidence type="ECO:0000256" key="5">
    <source>
        <dbReference type="ARBA" id="ARBA00023002"/>
    </source>
</evidence>
<name>A0A4P6YTS9_9LACO</name>
<evidence type="ECO:0000256" key="3">
    <source>
        <dbReference type="ARBA" id="ARBA00022630"/>
    </source>
</evidence>
<dbReference type="PANTHER" id="PTHR43429:SF1">
    <property type="entry name" value="NAD(P)H SULFUR OXIDOREDUCTASE (COA-DEPENDENT)"/>
    <property type="match status" value="1"/>
</dbReference>